<evidence type="ECO:0000313" key="1">
    <source>
        <dbReference type="EMBL" id="KAL3585739.1"/>
    </source>
</evidence>
<name>A0ACC4C2L8_POPAL</name>
<accession>A0ACC4C2L8</accession>
<dbReference type="Proteomes" id="UP000309997">
    <property type="component" value="Unassembled WGS sequence"/>
</dbReference>
<proteinExistence type="predicted"/>
<protein>
    <submittedName>
        <fullName evidence="1">Uncharacterized protein</fullName>
    </submittedName>
</protein>
<organism evidence="1 2">
    <name type="scientific">Populus alba</name>
    <name type="common">White poplar</name>
    <dbReference type="NCBI Taxonomy" id="43335"/>
    <lineage>
        <taxon>Eukaryota</taxon>
        <taxon>Viridiplantae</taxon>
        <taxon>Streptophyta</taxon>
        <taxon>Embryophyta</taxon>
        <taxon>Tracheophyta</taxon>
        <taxon>Spermatophyta</taxon>
        <taxon>Magnoliopsida</taxon>
        <taxon>eudicotyledons</taxon>
        <taxon>Gunneridae</taxon>
        <taxon>Pentapetalae</taxon>
        <taxon>rosids</taxon>
        <taxon>fabids</taxon>
        <taxon>Malpighiales</taxon>
        <taxon>Salicaceae</taxon>
        <taxon>Saliceae</taxon>
        <taxon>Populus</taxon>
    </lineage>
</organism>
<evidence type="ECO:0000313" key="2">
    <source>
        <dbReference type="Proteomes" id="UP000309997"/>
    </source>
</evidence>
<comment type="caution">
    <text evidence="1">The sequence shown here is derived from an EMBL/GenBank/DDBJ whole genome shotgun (WGS) entry which is preliminary data.</text>
</comment>
<reference evidence="1 2" key="1">
    <citation type="journal article" date="2024" name="Plant Biotechnol. J.">
        <title>Genome and CRISPR/Cas9 system of a widespread forest tree (Populus alba) in the world.</title>
        <authorList>
            <person name="Liu Y.J."/>
            <person name="Jiang P.F."/>
            <person name="Han X.M."/>
            <person name="Li X.Y."/>
            <person name="Wang H.M."/>
            <person name="Wang Y.J."/>
            <person name="Wang X.X."/>
            <person name="Zeng Q.Y."/>
        </authorList>
    </citation>
    <scope>NUCLEOTIDE SEQUENCE [LARGE SCALE GENOMIC DNA]</scope>
    <source>
        <strain evidence="2">cv. PAL-ZL1</strain>
    </source>
</reference>
<dbReference type="EMBL" id="RCHU02000006">
    <property type="protein sequence ID" value="KAL3585739.1"/>
    <property type="molecule type" value="Genomic_DNA"/>
</dbReference>
<gene>
    <name evidence="1" type="ORF">D5086_012606</name>
</gene>
<keyword evidence="2" id="KW-1185">Reference proteome</keyword>
<sequence length="119" mass="13781">MRRAKRSYLLIMKCFFKKSFSVTETNDLSLEQFKLLTDEGILQQYYTYIKFVMPDPALDQSREEADSKKHKSEPASVLHIANFLIFLLQSSLAIGSYFLLSGFVVFICVTGHLNLIREF</sequence>